<feature type="transmembrane region" description="Helical" evidence="1">
    <location>
        <begin position="154"/>
        <end position="171"/>
    </location>
</feature>
<keyword evidence="1" id="KW-0812">Transmembrane</keyword>
<name>A0A089LS40_9BACL</name>
<evidence type="ECO:0000313" key="3">
    <source>
        <dbReference type="EMBL" id="AIQ62038.1"/>
    </source>
</evidence>
<feature type="transmembrane region" description="Helical" evidence="1">
    <location>
        <begin position="74"/>
        <end position="94"/>
    </location>
</feature>
<keyword evidence="1" id="KW-0472">Membrane</keyword>
<evidence type="ECO:0000256" key="1">
    <source>
        <dbReference type="SAM" id="Phobius"/>
    </source>
</evidence>
<sequence>MFTGLKDSVKAVIYTGLVLALGLGCSYIPGISGFYYMLTPALAVLIMMLVVTRDGYSRKGWAALGLKKLPGWRGAFFALLIPLIPLAVGSGIVWALGWSKLDIPADFQGIPWKAFPAVIVLVYVKAVCVESMGEELGWRGYLLPRMMGMGAKKAMLLNGLIHGLWHFPVILNTTEYHSNENLWLLLPLALASTVALAPVIGELRLRTGSVWAASMLHTSHNLFWLLLSTVLSEQSAAAKYITGDMSVVVVVFYAALTLYLWKRRTPDTRGASDRKAA</sequence>
<evidence type="ECO:0000259" key="2">
    <source>
        <dbReference type="Pfam" id="PF02517"/>
    </source>
</evidence>
<dbReference type="HOGENOM" id="CLU_064706_5_1_9"/>
<reference evidence="3 4" key="1">
    <citation type="submission" date="2014-08" db="EMBL/GenBank/DDBJ databases">
        <title>Comparative genomics of the Paenibacillus odorifer group.</title>
        <authorList>
            <person name="den Bakker H.C."/>
            <person name="Tsai Y.-C."/>
            <person name="Martin N."/>
            <person name="Korlach J."/>
            <person name="Wiedmann M."/>
        </authorList>
    </citation>
    <scope>NUCLEOTIDE SEQUENCE [LARGE SCALE GENOMIC DNA]</scope>
    <source>
        <strain evidence="3 4">DSM 14472</strain>
    </source>
</reference>
<accession>A0A089LS40</accession>
<dbReference type="Pfam" id="PF02517">
    <property type="entry name" value="Rce1-like"/>
    <property type="match status" value="1"/>
</dbReference>
<dbReference type="STRING" id="169760.PSTEL_01770"/>
<dbReference type="EMBL" id="CP009286">
    <property type="protein sequence ID" value="AIQ62038.1"/>
    <property type="molecule type" value="Genomic_DNA"/>
</dbReference>
<feature type="transmembrane region" description="Helical" evidence="1">
    <location>
        <begin position="183"/>
        <end position="203"/>
    </location>
</feature>
<feature type="transmembrane region" description="Helical" evidence="1">
    <location>
        <begin position="35"/>
        <end position="53"/>
    </location>
</feature>
<dbReference type="KEGG" id="pste:PSTEL_01770"/>
<protein>
    <recommendedName>
        <fullName evidence="2">CAAX prenyl protease 2/Lysostaphin resistance protein A-like domain-containing protein</fullName>
    </recommendedName>
</protein>
<dbReference type="PANTHER" id="PTHR35797">
    <property type="entry name" value="PROTEASE-RELATED"/>
    <property type="match status" value="1"/>
</dbReference>
<proteinExistence type="predicted"/>
<dbReference type="PROSITE" id="PS51257">
    <property type="entry name" value="PROKAR_LIPOPROTEIN"/>
    <property type="match status" value="1"/>
</dbReference>
<dbReference type="AlphaFoldDB" id="A0A089LS40"/>
<feature type="transmembrane region" description="Helical" evidence="1">
    <location>
        <begin position="114"/>
        <end position="133"/>
    </location>
</feature>
<dbReference type="Proteomes" id="UP000029507">
    <property type="component" value="Chromosome"/>
</dbReference>
<feature type="transmembrane region" description="Helical" evidence="1">
    <location>
        <begin position="210"/>
        <end position="231"/>
    </location>
</feature>
<dbReference type="GO" id="GO:0004175">
    <property type="term" value="F:endopeptidase activity"/>
    <property type="evidence" value="ECO:0007669"/>
    <property type="project" value="UniProtKB-ARBA"/>
</dbReference>
<dbReference type="GO" id="GO:0080120">
    <property type="term" value="P:CAAX-box protein maturation"/>
    <property type="evidence" value="ECO:0007669"/>
    <property type="project" value="UniProtKB-ARBA"/>
</dbReference>
<feature type="domain" description="CAAX prenyl protease 2/Lysostaphin resistance protein A-like" evidence="2">
    <location>
        <begin position="120"/>
        <end position="223"/>
    </location>
</feature>
<evidence type="ECO:0000313" key="4">
    <source>
        <dbReference type="Proteomes" id="UP000029507"/>
    </source>
</evidence>
<feature type="transmembrane region" description="Helical" evidence="1">
    <location>
        <begin position="237"/>
        <end position="261"/>
    </location>
</feature>
<feature type="transmembrane region" description="Helical" evidence="1">
    <location>
        <begin position="12"/>
        <end position="29"/>
    </location>
</feature>
<dbReference type="OrthoDB" id="9777755at2"/>
<dbReference type="PANTHER" id="PTHR35797:SF1">
    <property type="entry name" value="PROTEASE"/>
    <property type="match status" value="1"/>
</dbReference>
<organism evidence="3 4">
    <name type="scientific">Paenibacillus stellifer</name>
    <dbReference type="NCBI Taxonomy" id="169760"/>
    <lineage>
        <taxon>Bacteria</taxon>
        <taxon>Bacillati</taxon>
        <taxon>Bacillota</taxon>
        <taxon>Bacilli</taxon>
        <taxon>Bacillales</taxon>
        <taxon>Paenibacillaceae</taxon>
        <taxon>Paenibacillus</taxon>
    </lineage>
</organism>
<keyword evidence="1" id="KW-1133">Transmembrane helix</keyword>
<keyword evidence="4" id="KW-1185">Reference proteome</keyword>
<gene>
    <name evidence="3" type="ORF">PSTEL_01770</name>
</gene>
<dbReference type="InterPro" id="IPR003675">
    <property type="entry name" value="Rce1/LyrA-like_dom"/>
</dbReference>
<dbReference type="InterPro" id="IPR042150">
    <property type="entry name" value="MmRce1-like"/>
</dbReference>
<dbReference type="RefSeq" id="WP_038693092.1">
    <property type="nucleotide sequence ID" value="NZ_CP009286.1"/>
</dbReference>